<dbReference type="PANTHER" id="PTHR34136">
    <property type="match status" value="1"/>
</dbReference>
<evidence type="ECO:0000256" key="2">
    <source>
        <dbReference type="ARBA" id="ARBA00022679"/>
    </source>
</evidence>
<organism evidence="3 4">
    <name type="scientific">Methylobacterium gregans</name>
    <dbReference type="NCBI Taxonomy" id="374424"/>
    <lineage>
        <taxon>Bacteria</taxon>
        <taxon>Pseudomonadati</taxon>
        <taxon>Pseudomonadota</taxon>
        <taxon>Alphaproteobacteria</taxon>
        <taxon>Hyphomicrobiales</taxon>
        <taxon>Methylobacteriaceae</taxon>
        <taxon>Methylobacterium</taxon>
    </lineage>
</organism>
<gene>
    <name evidence="3" type="ORF">NBEOAGPD_3489</name>
</gene>
<dbReference type="Pfam" id="PF03808">
    <property type="entry name" value="Glyco_tran_WecG"/>
    <property type="match status" value="1"/>
</dbReference>
<dbReference type="AlphaFoldDB" id="A0AA37HSP4"/>
<reference evidence="3" key="1">
    <citation type="journal article" date="2016" name="Front. Microbiol.">
        <title>Genome Sequence of the Piezophilic, Mesophilic Sulfate-Reducing Bacterium Desulfovibrio indicus J2T.</title>
        <authorList>
            <person name="Cao J."/>
            <person name="Maignien L."/>
            <person name="Shao Z."/>
            <person name="Alain K."/>
            <person name="Jebbar M."/>
        </authorList>
    </citation>
    <scope>NUCLEOTIDE SEQUENCE</scope>
    <source>
        <strain evidence="3">NBRC 103626</strain>
    </source>
</reference>
<keyword evidence="2" id="KW-0808">Transferase</keyword>
<dbReference type="GO" id="GO:0016758">
    <property type="term" value="F:hexosyltransferase activity"/>
    <property type="evidence" value="ECO:0007669"/>
    <property type="project" value="TreeGrafter"/>
</dbReference>
<protein>
    <submittedName>
        <fullName evidence="3">N-acetylglucosaminyldiphosphoundecaprenol N-acetyl-beta-D-mannosaminyltransferase</fullName>
    </submittedName>
</protein>
<comment type="caution">
    <text evidence="3">The sequence shown here is derived from an EMBL/GenBank/DDBJ whole genome shotgun (WGS) entry which is preliminary data.</text>
</comment>
<dbReference type="Proteomes" id="UP001055108">
    <property type="component" value="Unassembled WGS sequence"/>
</dbReference>
<sequence>MSESPTDPGARAWSCDRFEIDAVAVCDMPRIAVFEHLRSAMDDGRQVALGFCNANMLLKALCSASYAAALKKLVLLNDGVGLDLCSLLFRGRSFRENLNGTDLVPALLGGETRERTLFLLGARPGVAEAAARNIALRYPQHRVVGTRHGYFAAGEVETVIAEINAVAPDILLVALGNPDQETFIAENAHRIDARILMGVGALIDYTAGIAVRAPAPVRLLRLEWLYRLMREPRRLGRRYTVELGLFLGLIVRLRIAALVRGRTIVAAGEATSPAP</sequence>
<dbReference type="NCBIfam" id="TIGR00696">
    <property type="entry name" value="wecG_tagA_cpsF"/>
    <property type="match status" value="1"/>
</dbReference>
<proteinExistence type="predicted"/>
<evidence type="ECO:0000313" key="4">
    <source>
        <dbReference type="Proteomes" id="UP001055108"/>
    </source>
</evidence>
<dbReference type="CDD" id="cd06533">
    <property type="entry name" value="Glyco_transf_WecG_TagA"/>
    <property type="match status" value="1"/>
</dbReference>
<keyword evidence="1" id="KW-0328">Glycosyltransferase</keyword>
<accession>A0AA37HSP4</accession>
<evidence type="ECO:0000256" key="1">
    <source>
        <dbReference type="ARBA" id="ARBA00022676"/>
    </source>
</evidence>
<dbReference type="RefSeq" id="WP_238304107.1">
    <property type="nucleotide sequence ID" value="NZ_BPQM01000090.1"/>
</dbReference>
<dbReference type="EMBL" id="BPQM01000090">
    <property type="protein sequence ID" value="GJD80248.1"/>
    <property type="molecule type" value="Genomic_DNA"/>
</dbReference>
<reference evidence="3" key="2">
    <citation type="submission" date="2021-08" db="EMBL/GenBank/DDBJ databases">
        <authorList>
            <person name="Tani A."/>
            <person name="Ola A."/>
            <person name="Ogura Y."/>
            <person name="Katsura K."/>
            <person name="Hayashi T."/>
        </authorList>
    </citation>
    <scope>NUCLEOTIDE SEQUENCE</scope>
    <source>
        <strain evidence="3">NBRC 103626</strain>
    </source>
</reference>
<keyword evidence="4" id="KW-1185">Reference proteome</keyword>
<evidence type="ECO:0000313" key="3">
    <source>
        <dbReference type="EMBL" id="GJD80248.1"/>
    </source>
</evidence>
<dbReference type="InterPro" id="IPR004629">
    <property type="entry name" value="WecG_TagA_CpsF"/>
</dbReference>
<dbReference type="PANTHER" id="PTHR34136:SF1">
    <property type="entry name" value="UDP-N-ACETYL-D-MANNOSAMINURONIC ACID TRANSFERASE"/>
    <property type="match status" value="1"/>
</dbReference>
<name>A0AA37HSP4_9HYPH</name>